<dbReference type="AlphaFoldDB" id="A0A6J0HZ82"/>
<dbReference type="GeneID" id="108501963"/>
<evidence type="ECO:0000256" key="1">
    <source>
        <dbReference type="ARBA" id="ARBA00010868"/>
    </source>
</evidence>
<dbReference type="SMART" id="SM00199">
    <property type="entry name" value="SCY"/>
    <property type="match status" value="1"/>
</dbReference>
<dbReference type="Proteomes" id="UP000504624">
    <property type="component" value="Unplaced"/>
</dbReference>
<dbReference type="InterPro" id="IPR036048">
    <property type="entry name" value="Interleukin_8-like_sf"/>
</dbReference>
<sequence length="87" mass="9916">MATARTVLLLTLLLTFSLHCATAHFRPIECCFEYAERPVRHVQSYYETPIDCPMPAVVIVAARGAKICADPKKRWVEKAIEKLQKKK</sequence>
<gene>
    <name evidence="6" type="primary">LOC108501963</name>
</gene>
<dbReference type="RefSeq" id="XP_017679838.1">
    <property type="nucleotide sequence ID" value="XM_017824349.1"/>
</dbReference>
<dbReference type="FunFam" id="2.40.50.40:FF:000002">
    <property type="entry name" value="C-C motif chemokine"/>
    <property type="match status" value="1"/>
</dbReference>
<keyword evidence="3" id="KW-0732">Signal</keyword>
<dbReference type="GO" id="GO:0008009">
    <property type="term" value="F:chemokine activity"/>
    <property type="evidence" value="ECO:0007669"/>
    <property type="project" value="InterPro"/>
</dbReference>
<dbReference type="SUPFAM" id="SSF54117">
    <property type="entry name" value="Interleukin 8-like chemokines"/>
    <property type="match status" value="1"/>
</dbReference>
<dbReference type="OrthoDB" id="9892424at2759"/>
<dbReference type="CDD" id="cd00272">
    <property type="entry name" value="Chemokine_CC"/>
    <property type="match status" value="1"/>
</dbReference>
<keyword evidence="2" id="KW-0202">Cytokine</keyword>
<evidence type="ECO:0000259" key="4">
    <source>
        <dbReference type="SMART" id="SM00199"/>
    </source>
</evidence>
<feature type="domain" description="Chemokine interleukin-8-like" evidence="4">
    <location>
        <begin position="27"/>
        <end position="83"/>
    </location>
</feature>
<comment type="similarity">
    <text evidence="1">Belongs to the intercrine beta (chemokine CC) family.</text>
</comment>
<proteinExistence type="inferred from homology"/>
<evidence type="ECO:0000256" key="2">
    <source>
        <dbReference type="ARBA" id="ARBA00022514"/>
    </source>
</evidence>
<dbReference type="Pfam" id="PF00048">
    <property type="entry name" value="IL8"/>
    <property type="match status" value="1"/>
</dbReference>
<feature type="signal peptide" evidence="3">
    <location>
        <begin position="1"/>
        <end position="23"/>
    </location>
</feature>
<keyword evidence="5" id="KW-1185">Reference proteome</keyword>
<dbReference type="InterPro" id="IPR001811">
    <property type="entry name" value="Chemokine_IL8-like_dom"/>
</dbReference>
<dbReference type="Gene3D" id="2.40.50.40">
    <property type="match status" value="1"/>
</dbReference>
<feature type="chain" id="PRO_5027025710" evidence="3">
    <location>
        <begin position="24"/>
        <end position="87"/>
    </location>
</feature>
<dbReference type="GO" id="GO:0006955">
    <property type="term" value="P:immune response"/>
    <property type="evidence" value="ECO:0007669"/>
    <property type="project" value="InterPro"/>
</dbReference>
<evidence type="ECO:0000313" key="6">
    <source>
        <dbReference type="RefSeq" id="XP_017679838.1"/>
    </source>
</evidence>
<protein>
    <submittedName>
        <fullName evidence="6">C-C motif chemokine 5-like</fullName>
    </submittedName>
</protein>
<name>A0A6J0HZ82_9PASS</name>
<dbReference type="GO" id="GO:0005615">
    <property type="term" value="C:extracellular space"/>
    <property type="evidence" value="ECO:0007669"/>
    <property type="project" value="UniProtKB-KW"/>
</dbReference>
<organism evidence="5 6">
    <name type="scientific">Lepidothrix coronata</name>
    <name type="common">blue-crowned manakin</name>
    <dbReference type="NCBI Taxonomy" id="321398"/>
    <lineage>
        <taxon>Eukaryota</taxon>
        <taxon>Metazoa</taxon>
        <taxon>Chordata</taxon>
        <taxon>Craniata</taxon>
        <taxon>Vertebrata</taxon>
        <taxon>Euteleostomi</taxon>
        <taxon>Archelosauria</taxon>
        <taxon>Archosauria</taxon>
        <taxon>Dinosauria</taxon>
        <taxon>Saurischia</taxon>
        <taxon>Theropoda</taxon>
        <taxon>Coelurosauria</taxon>
        <taxon>Aves</taxon>
        <taxon>Neognathae</taxon>
        <taxon>Neoaves</taxon>
        <taxon>Telluraves</taxon>
        <taxon>Australaves</taxon>
        <taxon>Passeriformes</taxon>
        <taxon>Pipridae</taxon>
        <taxon>Lepidothrix</taxon>
    </lineage>
</organism>
<evidence type="ECO:0000256" key="3">
    <source>
        <dbReference type="SAM" id="SignalP"/>
    </source>
</evidence>
<dbReference type="PANTHER" id="PTHR12015">
    <property type="entry name" value="SMALL INDUCIBLE CYTOKINE A"/>
    <property type="match status" value="1"/>
</dbReference>
<accession>A0A6J0HZ82</accession>
<reference evidence="6" key="1">
    <citation type="submission" date="2025-08" db="UniProtKB">
        <authorList>
            <consortium name="RefSeq"/>
        </authorList>
    </citation>
    <scope>IDENTIFICATION</scope>
</reference>
<evidence type="ECO:0000313" key="5">
    <source>
        <dbReference type="Proteomes" id="UP000504624"/>
    </source>
</evidence>
<dbReference type="InterPro" id="IPR039809">
    <property type="entry name" value="Chemokine_b/g/d"/>
</dbReference>